<sequence length="656" mass="71645">MANVWSAKPATCVNIWATHVVCVCGSRTVHEVALSSLHCHSTRVHRRQTQHASHCLNLFCRTSYNVAMLALRSEAVTLSNSGEPQTVLTGSTAQEHSIDGPVRPRGGAISTLASHQGEPGSIPDRVNGFSQVGTVPDDAIGRRVFSRISRFPPPLNSGAAPFSRQSPSSALKTSPLRAAQISSPPHSLINNEHAARREPCTPVHVVALRGDGALDTRGSLTLIAPAFLCLRVGKTVPDSPGCTADSRSCRVHRECTAVSKRQLTLQHSTTRHCTGALFSSLSLVDGSQRLSRRRRKGVCQEVRGEGQFFPHALAGLAESAGNSTRRCSRLGIINPARLPPSHQFCFCSLRSLSCHPPSFASLQGWIQKCSLYREQPLNSVLTSKPIHAVFAGRVGRTVVQCWDTEIGCAQPVSWLYLILANRVKYPTGSLDFHNWESCRTMPLVGGFSRGAPCPPISVIVRRDYHVRGYMSDQAGNRARFACVRGEWSDHYTGPTPPPVFRCAALARGSGWRSGGCTNVRGRQRSKSWPERRAHNAKFAPKVGETRPRCGAVVDESMQSQRARPASPRFTPPPDVCYMSKYLTVQVTTRGGCADASVVSDPHLFSVDVLSRLTAECAYVKSDERFGREIREKTRLTSDIVRHDSHMRKSGSDPAED</sequence>
<name>A0ABQ9HU00_9NEOP</name>
<dbReference type="Proteomes" id="UP001159363">
    <property type="component" value="Chromosome X"/>
</dbReference>
<organism evidence="1 2">
    <name type="scientific">Dryococelus australis</name>
    <dbReference type="NCBI Taxonomy" id="614101"/>
    <lineage>
        <taxon>Eukaryota</taxon>
        <taxon>Metazoa</taxon>
        <taxon>Ecdysozoa</taxon>
        <taxon>Arthropoda</taxon>
        <taxon>Hexapoda</taxon>
        <taxon>Insecta</taxon>
        <taxon>Pterygota</taxon>
        <taxon>Neoptera</taxon>
        <taxon>Polyneoptera</taxon>
        <taxon>Phasmatodea</taxon>
        <taxon>Verophasmatodea</taxon>
        <taxon>Anareolatae</taxon>
        <taxon>Phasmatidae</taxon>
        <taxon>Eurycanthinae</taxon>
        <taxon>Dryococelus</taxon>
    </lineage>
</organism>
<protein>
    <submittedName>
        <fullName evidence="1">Uncharacterized protein</fullName>
    </submittedName>
</protein>
<gene>
    <name evidence="1" type="ORF">PR048_014034</name>
</gene>
<evidence type="ECO:0000313" key="1">
    <source>
        <dbReference type="EMBL" id="KAJ8887816.1"/>
    </source>
</evidence>
<proteinExistence type="predicted"/>
<accession>A0ABQ9HU00</accession>
<reference evidence="1 2" key="1">
    <citation type="submission" date="2023-02" db="EMBL/GenBank/DDBJ databases">
        <title>LHISI_Scaffold_Assembly.</title>
        <authorList>
            <person name="Stuart O.P."/>
            <person name="Cleave R."/>
            <person name="Magrath M.J.L."/>
            <person name="Mikheyev A.S."/>
        </authorList>
    </citation>
    <scope>NUCLEOTIDE SEQUENCE [LARGE SCALE GENOMIC DNA]</scope>
    <source>
        <strain evidence="1">Daus_M_001</strain>
        <tissue evidence="1">Leg muscle</tissue>
    </source>
</reference>
<evidence type="ECO:0000313" key="2">
    <source>
        <dbReference type="Proteomes" id="UP001159363"/>
    </source>
</evidence>
<keyword evidence="2" id="KW-1185">Reference proteome</keyword>
<dbReference type="EMBL" id="JARBHB010000004">
    <property type="protein sequence ID" value="KAJ8887816.1"/>
    <property type="molecule type" value="Genomic_DNA"/>
</dbReference>
<comment type="caution">
    <text evidence="1">The sequence shown here is derived from an EMBL/GenBank/DDBJ whole genome shotgun (WGS) entry which is preliminary data.</text>
</comment>